<accession>A0A0D8IV19</accession>
<protein>
    <recommendedName>
        <fullName evidence="2">M23ase beta-sheet core domain-containing protein</fullName>
    </recommendedName>
</protein>
<dbReference type="AlphaFoldDB" id="A0A0D8IV19"/>
<evidence type="ECO:0000259" key="2">
    <source>
        <dbReference type="Pfam" id="PF01551"/>
    </source>
</evidence>
<dbReference type="PANTHER" id="PTHR21666:SF270">
    <property type="entry name" value="MUREIN HYDROLASE ACTIVATOR ENVC"/>
    <property type="match status" value="1"/>
</dbReference>
<reference evidence="3" key="1">
    <citation type="submission" date="2015-02" db="EMBL/GenBank/DDBJ databases">
        <title>A novel member of the family Ruminococcaceae isolated from human feces.</title>
        <authorList>
            <person name="Shkoporov A.N."/>
            <person name="Chaplin A.V."/>
            <person name="Motuzova O.V."/>
            <person name="Kafarskaia L.I."/>
            <person name="Khokhlova E.V."/>
            <person name="Efimov B.A."/>
        </authorList>
    </citation>
    <scope>NUCLEOTIDE SEQUENCE [LARGE SCALE GENOMIC DNA]</scope>
    <source>
        <strain evidence="3">585-1</strain>
    </source>
</reference>
<dbReference type="InterPro" id="IPR050570">
    <property type="entry name" value="Cell_wall_metabolism_enzyme"/>
</dbReference>
<evidence type="ECO:0000313" key="4">
    <source>
        <dbReference type="Proteomes" id="UP000032483"/>
    </source>
</evidence>
<evidence type="ECO:0000256" key="1">
    <source>
        <dbReference type="SAM" id="Coils"/>
    </source>
</evidence>
<name>A0A0D8IV19_9FIRM</name>
<dbReference type="InterPro" id="IPR011055">
    <property type="entry name" value="Dup_hybrid_motif"/>
</dbReference>
<proteinExistence type="predicted"/>
<evidence type="ECO:0000313" key="3">
    <source>
        <dbReference type="EMBL" id="KJF38522.1"/>
    </source>
</evidence>
<dbReference type="PANTHER" id="PTHR21666">
    <property type="entry name" value="PEPTIDASE-RELATED"/>
    <property type="match status" value="1"/>
</dbReference>
<organism evidence="3 4">
    <name type="scientific">Ruthenibacterium lactatiformans</name>
    <dbReference type="NCBI Taxonomy" id="1550024"/>
    <lineage>
        <taxon>Bacteria</taxon>
        <taxon>Bacillati</taxon>
        <taxon>Bacillota</taxon>
        <taxon>Clostridia</taxon>
        <taxon>Eubacteriales</taxon>
        <taxon>Oscillospiraceae</taxon>
        <taxon>Ruthenibacterium</taxon>
    </lineage>
</organism>
<dbReference type="SUPFAM" id="SSF51261">
    <property type="entry name" value="Duplicated hybrid motif"/>
    <property type="match status" value="1"/>
</dbReference>
<sequence length="310" mass="33273">MAIFKGRVRVRYGYGRWGYTRNNGKGWHGGSDEEGLDSTTIRMPDYKGKSISGRVVTARKVDRSTGSKTWEWGWYVCVELDAGQTPDAVNYLYFCHNARNLVSVGQRVKSGDALAVMGSTGNAALASPPFAHCHFEVRATAAGAGLDPTAYTGHPNAVGTYGTAINGMEDDNMKFLKVTSGKCEVFTAPDVNAVDKHYNGGKLTEGVCYPVQAEVGSSGGYSWVRIFVAGVQRYAVVLADRCQLVTLSPGDAFAACVAQGGSGDGAEEFKAQVEQLTKERDTATQRAQRAERQAGVYLQRIESAKTALGV</sequence>
<dbReference type="Pfam" id="PF01551">
    <property type="entry name" value="Peptidase_M23"/>
    <property type="match status" value="1"/>
</dbReference>
<feature type="coiled-coil region" evidence="1">
    <location>
        <begin position="266"/>
        <end position="293"/>
    </location>
</feature>
<dbReference type="InterPro" id="IPR016047">
    <property type="entry name" value="M23ase_b-sheet_dom"/>
</dbReference>
<keyword evidence="4" id="KW-1185">Reference proteome</keyword>
<dbReference type="RefSeq" id="WP_050006479.1">
    <property type="nucleotide sequence ID" value="NZ_JXXK01000039.1"/>
</dbReference>
<dbReference type="GO" id="GO:0004222">
    <property type="term" value="F:metalloendopeptidase activity"/>
    <property type="evidence" value="ECO:0007669"/>
    <property type="project" value="TreeGrafter"/>
</dbReference>
<gene>
    <name evidence="3" type="ORF">TQ39_17520</name>
</gene>
<keyword evidence="1" id="KW-0175">Coiled coil</keyword>
<dbReference type="Gene3D" id="2.70.70.10">
    <property type="entry name" value="Glucose Permease (Domain IIA)"/>
    <property type="match status" value="1"/>
</dbReference>
<dbReference type="EMBL" id="JXXK01000039">
    <property type="protein sequence ID" value="KJF38522.1"/>
    <property type="molecule type" value="Genomic_DNA"/>
</dbReference>
<dbReference type="GeneID" id="42858342"/>
<comment type="caution">
    <text evidence="3">The sequence shown here is derived from an EMBL/GenBank/DDBJ whole genome shotgun (WGS) entry which is preliminary data.</text>
</comment>
<feature type="domain" description="M23ase beta-sheet core" evidence="2">
    <location>
        <begin position="53"/>
        <end position="140"/>
    </location>
</feature>
<dbReference type="CDD" id="cd12797">
    <property type="entry name" value="M23_peptidase"/>
    <property type="match status" value="1"/>
</dbReference>
<dbReference type="Proteomes" id="UP000032483">
    <property type="component" value="Unassembled WGS sequence"/>
</dbReference>